<protein>
    <submittedName>
        <fullName evidence="3">Restriction endonuclease</fullName>
    </submittedName>
</protein>
<dbReference type="PANTHER" id="PTHR30015">
    <property type="entry name" value="MRR RESTRICTION SYSTEM PROTEIN"/>
    <property type="match status" value="1"/>
</dbReference>
<feature type="domain" description="Restriction system protein Mrr-like N-terminal" evidence="2">
    <location>
        <begin position="6"/>
        <end position="90"/>
    </location>
</feature>
<dbReference type="GO" id="GO:0003677">
    <property type="term" value="F:DNA binding"/>
    <property type="evidence" value="ECO:0007669"/>
    <property type="project" value="InterPro"/>
</dbReference>
<dbReference type="GO" id="GO:0009307">
    <property type="term" value="P:DNA restriction-modification system"/>
    <property type="evidence" value="ECO:0007669"/>
    <property type="project" value="InterPro"/>
</dbReference>
<reference evidence="3" key="1">
    <citation type="journal article" date="2023" name="Int. J. Mol. Sci.">
        <title>Metagenomics Revealed a New Genus 'Candidatus Thiocaldithrix dubininis' gen. nov., sp. nov. and a New Species 'Candidatus Thiothrix putei' sp. nov. in the Family Thiotrichaceae, Some Members of Which Have Traits of Both Na+- and H+-Motive Energetics.</title>
        <authorList>
            <person name="Ravin N.V."/>
            <person name="Muntyan M.S."/>
            <person name="Smolyakov D.D."/>
            <person name="Rudenko T.S."/>
            <person name="Beletsky A.V."/>
            <person name="Mardanov A.V."/>
            <person name="Grabovich M.Y."/>
        </authorList>
    </citation>
    <scope>NUCLEOTIDE SEQUENCE</scope>
    <source>
        <strain evidence="3">GKL-01</strain>
    </source>
</reference>
<dbReference type="InterPro" id="IPR025745">
    <property type="entry name" value="Mrr-like_N_dom"/>
</dbReference>
<keyword evidence="3" id="KW-0255">Endonuclease</keyword>
<dbReference type="EMBL" id="CP124755">
    <property type="protein sequence ID" value="WGZ91229.1"/>
    <property type="molecule type" value="Genomic_DNA"/>
</dbReference>
<evidence type="ECO:0000259" key="1">
    <source>
        <dbReference type="Pfam" id="PF04471"/>
    </source>
</evidence>
<dbReference type="Proteomes" id="UP001300672">
    <property type="component" value="Chromosome"/>
</dbReference>
<dbReference type="InterPro" id="IPR007560">
    <property type="entry name" value="Restrct_endonuc_IV_Mrr"/>
</dbReference>
<dbReference type="KEGG" id="tdu:QJT80_01870"/>
<organism evidence="3">
    <name type="scientific">Candidatus Thiocaldithrix dubininis</name>
    <dbReference type="NCBI Taxonomy" id="3080823"/>
    <lineage>
        <taxon>Bacteria</taxon>
        <taxon>Pseudomonadati</taxon>
        <taxon>Pseudomonadota</taxon>
        <taxon>Gammaproteobacteria</taxon>
        <taxon>Thiotrichales</taxon>
        <taxon>Thiotrichaceae</taxon>
        <taxon>Candidatus Thiocaldithrix</taxon>
    </lineage>
</organism>
<dbReference type="Pfam" id="PF04471">
    <property type="entry name" value="Mrr_cat"/>
    <property type="match status" value="1"/>
</dbReference>
<feature type="domain" description="Restriction endonuclease type IV Mrr" evidence="1">
    <location>
        <begin position="161"/>
        <end position="280"/>
    </location>
</feature>
<keyword evidence="3" id="KW-0378">Hydrolase</keyword>
<gene>
    <name evidence="3" type="ORF">QJT80_01870</name>
</gene>
<accession>A0AA95KEU6</accession>
<dbReference type="Gene3D" id="3.40.1350.10">
    <property type="match status" value="1"/>
</dbReference>
<dbReference type="PANTHER" id="PTHR30015:SF7">
    <property type="entry name" value="TYPE IV METHYL-DIRECTED RESTRICTION ENZYME ECOKMRR"/>
    <property type="match status" value="1"/>
</dbReference>
<dbReference type="REBASE" id="965893">
    <property type="entry name" value="TduGKL01MrrP"/>
</dbReference>
<evidence type="ECO:0000259" key="2">
    <source>
        <dbReference type="Pfam" id="PF14338"/>
    </source>
</evidence>
<dbReference type="GO" id="GO:0015666">
    <property type="term" value="F:restriction endodeoxyribonuclease activity"/>
    <property type="evidence" value="ECO:0007669"/>
    <property type="project" value="TreeGrafter"/>
</dbReference>
<evidence type="ECO:0000313" key="3">
    <source>
        <dbReference type="EMBL" id="WGZ91229.1"/>
    </source>
</evidence>
<dbReference type="InterPro" id="IPR011856">
    <property type="entry name" value="tRNA_endonuc-like_dom_sf"/>
</dbReference>
<dbReference type="InterPro" id="IPR052906">
    <property type="entry name" value="Type_IV_Methyl-Rstrct_Enzyme"/>
</dbReference>
<keyword evidence="3" id="KW-0540">Nuclease</keyword>
<proteinExistence type="predicted"/>
<sequence length="306" mass="34135">MPIPSYQALLFPVLRLAAQGGEHKFSTTVESLADEFQLSASERTELLASGAQTVFSNRVGWARTYLKQAGLLDAPRRGYFAISKRGLAFFNTHPAEISMQSLQQFNEFRAFTQRKRPKKTEINTPAFAPDFMAEETPEDILAAAYQLLMRNLQQEVLSTVKEMPPTFFENLVIDLLVKMGYGGNRQDAGRAIGKSGDGGIDGFIKQDRLGLDVIYLQAKRWETPVGRPELQKFAGALQGQKAHKGIFITTSTFTREAKEYAQHLETKLILIDGQQLAGFMVEYNVGVLSSGCYEVKKLDLDYFEGG</sequence>
<dbReference type="SUPFAM" id="SSF52980">
    <property type="entry name" value="Restriction endonuclease-like"/>
    <property type="match status" value="1"/>
</dbReference>
<dbReference type="AlphaFoldDB" id="A0AA95KEU6"/>
<name>A0AA95KEU6_9GAMM</name>
<dbReference type="Pfam" id="PF14338">
    <property type="entry name" value="Mrr_N"/>
    <property type="match status" value="1"/>
</dbReference>
<dbReference type="InterPro" id="IPR011335">
    <property type="entry name" value="Restrct_endonuc-II-like"/>
</dbReference>
<reference evidence="3" key="2">
    <citation type="submission" date="2023-04" db="EMBL/GenBank/DDBJ databases">
        <authorList>
            <person name="Beletskiy A.V."/>
            <person name="Mardanov A.V."/>
            <person name="Ravin N.V."/>
        </authorList>
    </citation>
    <scope>NUCLEOTIDE SEQUENCE</scope>
    <source>
        <strain evidence="3">GKL-01</strain>
    </source>
</reference>